<evidence type="ECO:0000313" key="2">
    <source>
        <dbReference type="Proteomes" id="UP000748025"/>
    </source>
</evidence>
<name>A0A9P7T089_9HYPO</name>
<accession>A0A9P7T089</accession>
<dbReference type="AlphaFoldDB" id="A0A9P7T089"/>
<organism evidence="1 2">
    <name type="scientific">Claviceps pusilla</name>
    <dbReference type="NCBI Taxonomy" id="123648"/>
    <lineage>
        <taxon>Eukaryota</taxon>
        <taxon>Fungi</taxon>
        <taxon>Dikarya</taxon>
        <taxon>Ascomycota</taxon>
        <taxon>Pezizomycotina</taxon>
        <taxon>Sordariomycetes</taxon>
        <taxon>Hypocreomycetidae</taxon>
        <taxon>Hypocreales</taxon>
        <taxon>Clavicipitaceae</taxon>
        <taxon>Claviceps</taxon>
    </lineage>
</organism>
<dbReference type="EMBL" id="SRPW01001060">
    <property type="protein sequence ID" value="KAG6008128.1"/>
    <property type="molecule type" value="Genomic_DNA"/>
</dbReference>
<proteinExistence type="predicted"/>
<sequence>MLPGLSACVSHSWHECQNKQTPRELRLPRQQHGVLASLEVNMLLKEVTVSESPAKSRAENGEIAVDAVKILSGPVRPGVGVSELVRPLHHVSRSRHESAPSMRSMGSMGAVPLEAMNLVDDAHS</sequence>
<protein>
    <submittedName>
        <fullName evidence="1">Uncharacterized protein</fullName>
    </submittedName>
</protein>
<reference evidence="1" key="1">
    <citation type="journal article" date="2020" name="bioRxiv">
        <title>Whole genome comparisons of ergot fungi reveals the divergence and evolution of species within the genus Claviceps are the result of varying mechanisms driving genome evolution and host range expansion.</title>
        <authorList>
            <person name="Wyka S.A."/>
            <person name="Mondo S.J."/>
            <person name="Liu M."/>
            <person name="Dettman J."/>
            <person name="Nalam V."/>
            <person name="Broders K.D."/>
        </authorList>
    </citation>
    <scope>NUCLEOTIDE SEQUENCE</scope>
    <source>
        <strain evidence="1">CCC 602</strain>
    </source>
</reference>
<gene>
    <name evidence="1" type="ORF">E4U43_000211</name>
</gene>
<keyword evidence="2" id="KW-1185">Reference proteome</keyword>
<evidence type="ECO:0000313" key="1">
    <source>
        <dbReference type="EMBL" id="KAG6008128.1"/>
    </source>
</evidence>
<comment type="caution">
    <text evidence="1">The sequence shown here is derived from an EMBL/GenBank/DDBJ whole genome shotgun (WGS) entry which is preliminary data.</text>
</comment>
<dbReference type="Proteomes" id="UP000748025">
    <property type="component" value="Unassembled WGS sequence"/>
</dbReference>